<organism evidence="2 3">
    <name type="scientific">Streptomyces javensis</name>
    <dbReference type="NCBI Taxonomy" id="114698"/>
    <lineage>
        <taxon>Bacteria</taxon>
        <taxon>Bacillati</taxon>
        <taxon>Actinomycetota</taxon>
        <taxon>Actinomycetes</taxon>
        <taxon>Kitasatosporales</taxon>
        <taxon>Streptomycetaceae</taxon>
        <taxon>Streptomyces</taxon>
        <taxon>Streptomyces violaceusniger group</taxon>
    </lineage>
</organism>
<sequence length="117" mass="13281">WDIRYTPDPKPEAGLLFRSDHFPFAKRGVPALSWSAGQDWVDGGVAAGRKASEDYTAKRYHQQGDEWQPDWVFAGAARDLEVLYTLGNQLANSRDWPNWSKDEAFRAVRDASADPRK</sequence>
<gene>
    <name evidence="2" type="ORF">JBF12_47555</name>
</gene>
<dbReference type="Gene3D" id="3.40.630.10">
    <property type="entry name" value="Zn peptidases"/>
    <property type="match status" value="1"/>
</dbReference>
<proteinExistence type="predicted"/>
<comment type="caution">
    <text evidence="2">The sequence shown here is derived from an EMBL/GenBank/DDBJ whole genome shotgun (WGS) entry which is preliminary data.</text>
</comment>
<dbReference type="Pfam" id="PF04389">
    <property type="entry name" value="Peptidase_M28"/>
    <property type="match status" value="1"/>
</dbReference>
<dbReference type="SUPFAM" id="SSF53187">
    <property type="entry name" value="Zn-dependent exopeptidases"/>
    <property type="match status" value="1"/>
</dbReference>
<keyword evidence="3" id="KW-1185">Reference proteome</keyword>
<evidence type="ECO:0000313" key="3">
    <source>
        <dbReference type="Proteomes" id="UP000638849"/>
    </source>
</evidence>
<dbReference type="EMBL" id="JAEEAQ010001561">
    <property type="protein sequence ID" value="MBI0320479.1"/>
    <property type="molecule type" value="Genomic_DNA"/>
</dbReference>
<dbReference type="InterPro" id="IPR007484">
    <property type="entry name" value="Peptidase_M28"/>
</dbReference>
<reference evidence="2 3" key="1">
    <citation type="submission" date="2020-12" db="EMBL/GenBank/DDBJ databases">
        <authorList>
            <person name="Kusuma A.B."/>
            <person name="Nouioui I."/>
            <person name="Goodfellow M."/>
        </authorList>
    </citation>
    <scope>NUCLEOTIDE SEQUENCE [LARGE SCALE GENOMIC DNA]</scope>
    <source>
        <strain evidence="2 3">DSM 41764</strain>
    </source>
</reference>
<evidence type="ECO:0000259" key="1">
    <source>
        <dbReference type="Pfam" id="PF04389"/>
    </source>
</evidence>
<name>A0ABS0RSQ2_9ACTN</name>
<dbReference type="Proteomes" id="UP000638849">
    <property type="component" value="Unassembled WGS sequence"/>
</dbReference>
<accession>A0ABS0RSQ2</accession>
<feature type="domain" description="Peptidase M28" evidence="1">
    <location>
        <begin position="5"/>
        <end position="75"/>
    </location>
</feature>
<evidence type="ECO:0000313" key="2">
    <source>
        <dbReference type="EMBL" id="MBI0320479.1"/>
    </source>
</evidence>
<feature type="non-terminal residue" evidence="2">
    <location>
        <position position="1"/>
    </location>
</feature>
<protein>
    <submittedName>
        <fullName evidence="2">M28 family peptidase</fullName>
    </submittedName>
</protein>